<evidence type="ECO:0000259" key="1">
    <source>
        <dbReference type="Pfam" id="PF01243"/>
    </source>
</evidence>
<organism evidence="2 3">
    <name type="scientific">Microbulbifer bruguierae</name>
    <dbReference type="NCBI Taxonomy" id="3029061"/>
    <lineage>
        <taxon>Bacteria</taxon>
        <taxon>Pseudomonadati</taxon>
        <taxon>Pseudomonadota</taxon>
        <taxon>Gammaproteobacteria</taxon>
        <taxon>Cellvibrionales</taxon>
        <taxon>Microbulbiferaceae</taxon>
        <taxon>Microbulbifer</taxon>
    </lineage>
</organism>
<name>A0ABY8NCH5_9GAMM</name>
<evidence type="ECO:0000313" key="3">
    <source>
        <dbReference type="Proteomes" id="UP001236500"/>
    </source>
</evidence>
<keyword evidence="3" id="KW-1185">Reference proteome</keyword>
<dbReference type="PANTHER" id="PTHR39336:SF1">
    <property type="entry name" value="PYRIDOXAMINE PHOSPHATE OXIDASE FAMILY PROTEIN (AFU_ORTHOLOGUE AFUA_6G11440)"/>
    <property type="match status" value="1"/>
</dbReference>
<dbReference type="EMBL" id="CP118605">
    <property type="protein sequence ID" value="WGL15123.1"/>
    <property type="molecule type" value="Genomic_DNA"/>
</dbReference>
<dbReference type="Pfam" id="PF01243">
    <property type="entry name" value="PNPOx_N"/>
    <property type="match status" value="1"/>
</dbReference>
<dbReference type="RefSeq" id="WP_280317671.1">
    <property type="nucleotide sequence ID" value="NZ_CP118605.1"/>
</dbReference>
<sequence length="197" mass="21864">MGQQYSELNDRHIQFISEQKIYFVGTAAQTGSVNVSPKGGDSLRVINSKEIAWLNLTGSGNESASHVLKNSRMTLMFCAFKGKPLILRAYGEARVLHKTDKDWGKYGSKFPFSVAARQIFVLAVSLVQSSCGMSVPYFGYEGDRDDLAKWSEKQGTDGIEKYWAKKNQQSIDGFETEILDRAGIKGVMPSGEKFSVE</sequence>
<dbReference type="Proteomes" id="UP001236500">
    <property type="component" value="Chromosome"/>
</dbReference>
<dbReference type="SUPFAM" id="SSF50475">
    <property type="entry name" value="FMN-binding split barrel"/>
    <property type="match status" value="1"/>
</dbReference>
<evidence type="ECO:0000313" key="2">
    <source>
        <dbReference type="EMBL" id="WGL15123.1"/>
    </source>
</evidence>
<feature type="domain" description="Pyridoxamine 5'-phosphate oxidase N-terminal" evidence="1">
    <location>
        <begin position="10"/>
        <end position="127"/>
    </location>
</feature>
<proteinExistence type="predicted"/>
<protein>
    <submittedName>
        <fullName evidence="2">Pyridoxamine 5'-phosphate oxidase family protein</fullName>
    </submittedName>
</protein>
<reference evidence="2 3" key="1">
    <citation type="submission" date="2023-02" db="EMBL/GenBank/DDBJ databases">
        <title>Description and genomic characterization of Microbulbifer bruguierae sp. nov., isolated from the sediment of mangrove plant Bruguiera sexangula.</title>
        <authorList>
            <person name="Long M."/>
        </authorList>
    </citation>
    <scope>NUCLEOTIDE SEQUENCE [LARGE SCALE GENOMIC DNA]</scope>
    <source>
        <strain evidence="2 3">H12</strain>
    </source>
</reference>
<dbReference type="PANTHER" id="PTHR39336">
    <property type="entry name" value="PYRIDOXAMINE PHOSPHATE OXIDASE FAMILY PROTEIN (AFU_ORTHOLOGUE AFUA_6G11440)"/>
    <property type="match status" value="1"/>
</dbReference>
<dbReference type="Gene3D" id="2.30.110.10">
    <property type="entry name" value="Electron Transport, Fmn-binding Protein, Chain A"/>
    <property type="match status" value="1"/>
</dbReference>
<gene>
    <name evidence="2" type="ORF">PVT68_10070</name>
</gene>
<dbReference type="InterPro" id="IPR012349">
    <property type="entry name" value="Split_barrel_FMN-bd"/>
</dbReference>
<dbReference type="InterPro" id="IPR011576">
    <property type="entry name" value="Pyridox_Oxase_N"/>
</dbReference>
<accession>A0ABY8NCH5</accession>